<dbReference type="EMBL" id="JBDLYL010000021">
    <property type="protein sequence ID" value="MEN8641629.1"/>
    <property type="molecule type" value="Genomic_DNA"/>
</dbReference>
<keyword evidence="2" id="KW-1185">Reference proteome</keyword>
<evidence type="ECO:0000313" key="1">
    <source>
        <dbReference type="EMBL" id="MEN8641629.1"/>
    </source>
</evidence>
<sequence length="134" mass="14507">MINILAGGFFNVQGIFTAPGYSKKIDADFVKFIFSPLFLLGYGAVGFDDLQLSLGNDDGFVAGRSYPVGGQDDPAYSQLILKVDNREFDGYAYSGEIIIKESSETLIKGSLKLFYKMAVDGMDCDLAGTFAITP</sequence>
<evidence type="ECO:0000313" key="2">
    <source>
        <dbReference type="Proteomes" id="UP001424532"/>
    </source>
</evidence>
<gene>
    <name evidence="1" type="ORF">ABFE88_18415</name>
</gene>
<name>A0ABV0DIZ8_9PSED</name>
<dbReference type="RefSeq" id="WP_347150917.1">
    <property type="nucleotide sequence ID" value="NZ_JBDLYL010000021.1"/>
</dbReference>
<comment type="caution">
    <text evidence="1">The sequence shown here is derived from an EMBL/GenBank/DDBJ whole genome shotgun (WGS) entry which is preliminary data.</text>
</comment>
<proteinExistence type="predicted"/>
<accession>A0ABV0DIZ8</accession>
<dbReference type="Proteomes" id="UP001424532">
    <property type="component" value="Unassembled WGS sequence"/>
</dbReference>
<organism evidence="1 2">
    <name type="scientific">Pseudomonas sichuanensis</name>
    <dbReference type="NCBI Taxonomy" id="2213015"/>
    <lineage>
        <taxon>Bacteria</taxon>
        <taxon>Pseudomonadati</taxon>
        <taxon>Pseudomonadota</taxon>
        <taxon>Gammaproteobacteria</taxon>
        <taxon>Pseudomonadales</taxon>
        <taxon>Pseudomonadaceae</taxon>
        <taxon>Pseudomonas</taxon>
    </lineage>
</organism>
<protein>
    <submittedName>
        <fullName evidence="1">Uncharacterized protein</fullName>
    </submittedName>
</protein>
<reference evidence="1 2" key="1">
    <citation type="submission" date="2024-05" db="EMBL/GenBank/DDBJ databases">
        <title>Sequence of Lycoming College course isolates.</title>
        <authorList>
            <person name="Reigle C.A."/>
            <person name="Newman J.D."/>
        </authorList>
    </citation>
    <scope>NUCLEOTIDE SEQUENCE [LARGE SCALE GENOMIC DNA]</scope>
    <source>
        <strain evidence="1 2">CAR-09</strain>
    </source>
</reference>